<name>A0A6J6C1K3_9ZZZZ</name>
<evidence type="ECO:0000256" key="1">
    <source>
        <dbReference type="SAM" id="MobiDB-lite"/>
    </source>
</evidence>
<gene>
    <name evidence="3" type="ORF">UFOPK1503_00555</name>
</gene>
<feature type="domain" description="LysM" evidence="2">
    <location>
        <begin position="970"/>
        <end position="1014"/>
    </location>
</feature>
<sequence>MKKTLTTLVSSALIATVLVAMPQPAQAAPPGSAFDPGLIISDSVFFDFGAMTVDEIQRFLDSRVTNCRATDPALDCLKDAKFVIPDTPATGPNEVGPCAAIPGNPQASAAQLIHAISVACGINPRVLIVTLQKEQGLVTSTRPTDYMYRAAMGFGCPDSDPAICGKVFVGLFNQMYRAAKQFRWYGNPAGSFTYWRPGRVISMRFHPRAACGSKSFLLKNQATANLYYYTPYTPNDAALRNLYGTGDSCSAYGNRNFWRFYHDWFGSPIGGGYLLKSETSGNYLIVNNQRYLVSDPKLFASLEPLGPLGEISQAYLDSFTDAGTMGHMVVDSSSTTRFVLAGSKKYEVTDCAIASEYGLDCNAAIPLLPLQLANFDSGGALTRLTSVGGAQYWVEDGKYRLVVDPLALNTVGGQAERQIDLNVEQVATITPGAPLASELARFALAGSNDVLVASGGKTYRFVASLASATNLQRWFVSTGATVEASVIAPSLHPELIRGFVSSASGSAFVITPDGKLPITDAANWTSQFVVVPDNLLAAIPTVQGQLSTPVMVGAPGNQLSYLITGATRRSSTSADMTSRFLSVLKQDKVVQIPQAAINSLLNAGLAIAPGSIVRQGNSYFLADGISNLVRLESLAQSQSVSSSKVFTYRSADLASFQIRSRFNSIKVQCNSGQYLLDKGALHRISDVAIAEFPGTAYPLASSTCSALKLSDRVVGPFMRDNRGLLFYIEDGKKRRVSNWDQLAKLRGDGPGHIEASAYFASKIPAGAAAPQSVTLPSGGTVPSGEFGDLVFGGTLPTPTPTPTTSPTPTPTQTQTPTPSPTQTESANPATYRVVAGDTLGGIARRFGVSVSSIQQLNNMGSSTTIRVGQVLRIPSNSTATPSPTPTQTATPSPSPSPTPSPTPTATTYTVKSGDTLSRIAASFGVSVSSIQQLNNLGTSTTIRVGQVLRIPTGGSTPTASPTPTPTPTQRTYAIRSGDTLISIARRFGVTVSSIQELNNITNANNIRVGQVLKIPG</sequence>
<dbReference type="PANTHER" id="PTHR33734">
    <property type="entry name" value="LYSM DOMAIN-CONTAINING GPI-ANCHORED PROTEIN 2"/>
    <property type="match status" value="1"/>
</dbReference>
<feature type="domain" description="LysM" evidence="2">
    <location>
        <begin position="906"/>
        <end position="950"/>
    </location>
</feature>
<accession>A0A6J6C1K3</accession>
<evidence type="ECO:0000313" key="3">
    <source>
        <dbReference type="EMBL" id="CAB4545076.1"/>
    </source>
</evidence>
<feature type="compositionally biased region" description="Pro residues" evidence="1">
    <location>
        <begin position="892"/>
        <end position="902"/>
    </location>
</feature>
<evidence type="ECO:0000259" key="2">
    <source>
        <dbReference type="PROSITE" id="PS51782"/>
    </source>
</evidence>
<feature type="region of interest" description="Disordered" evidence="1">
    <location>
        <begin position="874"/>
        <end position="908"/>
    </location>
</feature>
<feature type="compositionally biased region" description="Low complexity" evidence="1">
    <location>
        <begin position="874"/>
        <end position="891"/>
    </location>
</feature>
<dbReference type="GO" id="GO:0008932">
    <property type="term" value="F:lytic endotransglycosylase activity"/>
    <property type="evidence" value="ECO:0007669"/>
    <property type="project" value="TreeGrafter"/>
</dbReference>
<feature type="domain" description="LysM" evidence="2">
    <location>
        <begin position="829"/>
        <end position="873"/>
    </location>
</feature>
<dbReference type="InterPro" id="IPR018392">
    <property type="entry name" value="LysM"/>
</dbReference>
<protein>
    <submittedName>
        <fullName evidence="3">Unannotated protein</fullName>
    </submittedName>
</protein>
<feature type="compositionally biased region" description="Pro residues" evidence="1">
    <location>
        <begin position="797"/>
        <end position="809"/>
    </location>
</feature>
<dbReference type="SUPFAM" id="SSF54106">
    <property type="entry name" value="LysM domain"/>
    <property type="match status" value="3"/>
</dbReference>
<feature type="region of interest" description="Disordered" evidence="1">
    <location>
        <begin position="950"/>
        <end position="969"/>
    </location>
</feature>
<dbReference type="Pfam" id="PF01476">
    <property type="entry name" value="LysM"/>
    <property type="match status" value="3"/>
</dbReference>
<dbReference type="CDD" id="cd00118">
    <property type="entry name" value="LysM"/>
    <property type="match status" value="3"/>
</dbReference>
<dbReference type="PROSITE" id="PS51782">
    <property type="entry name" value="LYSM"/>
    <property type="match status" value="3"/>
</dbReference>
<proteinExistence type="predicted"/>
<dbReference type="AlphaFoldDB" id="A0A6J6C1K3"/>
<reference evidence="3" key="1">
    <citation type="submission" date="2020-05" db="EMBL/GenBank/DDBJ databases">
        <authorList>
            <person name="Chiriac C."/>
            <person name="Salcher M."/>
            <person name="Ghai R."/>
            <person name="Kavagutti S V."/>
        </authorList>
    </citation>
    <scope>NUCLEOTIDE SEQUENCE</scope>
</reference>
<feature type="region of interest" description="Disordered" evidence="1">
    <location>
        <begin position="785"/>
        <end position="829"/>
    </location>
</feature>
<dbReference type="EMBL" id="CAEZST010000007">
    <property type="protein sequence ID" value="CAB4545076.1"/>
    <property type="molecule type" value="Genomic_DNA"/>
</dbReference>
<organism evidence="3">
    <name type="scientific">freshwater metagenome</name>
    <dbReference type="NCBI Taxonomy" id="449393"/>
    <lineage>
        <taxon>unclassified sequences</taxon>
        <taxon>metagenomes</taxon>
        <taxon>ecological metagenomes</taxon>
    </lineage>
</organism>
<dbReference type="PANTHER" id="PTHR33734:SF22">
    <property type="entry name" value="MEMBRANE-BOUND LYTIC MUREIN TRANSGLYCOSYLASE D"/>
    <property type="match status" value="1"/>
</dbReference>
<dbReference type="SMART" id="SM00257">
    <property type="entry name" value="LysM"/>
    <property type="match status" value="3"/>
</dbReference>
<dbReference type="Gene3D" id="3.10.350.10">
    <property type="entry name" value="LysM domain"/>
    <property type="match status" value="3"/>
</dbReference>
<feature type="compositionally biased region" description="Low complexity" evidence="1">
    <location>
        <begin position="810"/>
        <end position="823"/>
    </location>
</feature>
<dbReference type="InterPro" id="IPR036779">
    <property type="entry name" value="LysM_dom_sf"/>
</dbReference>